<keyword evidence="7" id="KW-0449">Lipoprotein</keyword>
<keyword evidence="5" id="KW-0472">Membrane</keyword>
<evidence type="ECO:0000259" key="8">
    <source>
        <dbReference type="Pfam" id="PF05504"/>
    </source>
</evidence>
<dbReference type="Pfam" id="PF05504">
    <property type="entry name" value="Spore_GerAC"/>
    <property type="match status" value="1"/>
</dbReference>
<evidence type="ECO:0000256" key="2">
    <source>
        <dbReference type="ARBA" id="ARBA00007886"/>
    </source>
</evidence>
<feature type="domain" description="Spore germination GerAC-like C-terminal" evidence="8">
    <location>
        <begin position="211"/>
        <end position="380"/>
    </location>
</feature>
<accession>A0ABR5N3A8</accession>
<evidence type="ECO:0000256" key="1">
    <source>
        <dbReference type="ARBA" id="ARBA00004635"/>
    </source>
</evidence>
<dbReference type="InterPro" id="IPR038501">
    <property type="entry name" value="Spore_GerAC_C_sf"/>
</dbReference>
<evidence type="ECO:0000256" key="7">
    <source>
        <dbReference type="ARBA" id="ARBA00023288"/>
    </source>
</evidence>
<comment type="subcellular location">
    <subcellularLocation>
        <location evidence="1">Membrane</location>
        <topology evidence="1">Lipid-anchor</topology>
    </subcellularLocation>
</comment>
<gene>
    <name evidence="10" type="ORF">AN963_27050</name>
</gene>
<proteinExistence type="inferred from homology"/>
<protein>
    <submittedName>
        <fullName evidence="10">Uncharacterized protein</fullName>
    </submittedName>
</protein>
<evidence type="ECO:0000256" key="5">
    <source>
        <dbReference type="ARBA" id="ARBA00023136"/>
    </source>
</evidence>
<dbReference type="InterPro" id="IPR008844">
    <property type="entry name" value="Spore_GerAC-like"/>
</dbReference>
<keyword evidence="6" id="KW-0564">Palmitate</keyword>
<dbReference type="PANTHER" id="PTHR35789:SF1">
    <property type="entry name" value="SPORE GERMINATION PROTEIN B3"/>
    <property type="match status" value="1"/>
</dbReference>
<dbReference type="EMBL" id="LJJB01000013">
    <property type="protein sequence ID" value="KQL44988.1"/>
    <property type="molecule type" value="Genomic_DNA"/>
</dbReference>
<evidence type="ECO:0000313" key="10">
    <source>
        <dbReference type="EMBL" id="KQL44988.1"/>
    </source>
</evidence>
<dbReference type="RefSeq" id="WP_055747579.1">
    <property type="nucleotide sequence ID" value="NZ_LJJB01000013.1"/>
</dbReference>
<keyword evidence="4" id="KW-0732">Signal</keyword>
<keyword evidence="11" id="KW-1185">Reference proteome</keyword>
<dbReference type="NCBIfam" id="TIGR02887">
    <property type="entry name" value="spore_ger_x_C"/>
    <property type="match status" value="1"/>
</dbReference>
<evidence type="ECO:0000313" key="11">
    <source>
        <dbReference type="Proteomes" id="UP000051063"/>
    </source>
</evidence>
<dbReference type="InterPro" id="IPR057336">
    <property type="entry name" value="GerAC_N"/>
</dbReference>
<dbReference type="Gene3D" id="3.30.300.210">
    <property type="entry name" value="Nutrient germinant receptor protein C, domain 3"/>
    <property type="match status" value="1"/>
</dbReference>
<comment type="caution">
    <text evidence="10">The sequence shown here is derived from an EMBL/GenBank/DDBJ whole genome shotgun (WGS) entry which is preliminary data.</text>
</comment>
<organism evidence="10 11">
    <name type="scientific">Brevibacillus choshinensis</name>
    <dbReference type="NCBI Taxonomy" id="54911"/>
    <lineage>
        <taxon>Bacteria</taxon>
        <taxon>Bacillati</taxon>
        <taxon>Bacillota</taxon>
        <taxon>Bacilli</taxon>
        <taxon>Bacillales</taxon>
        <taxon>Paenibacillaceae</taxon>
        <taxon>Brevibacillus</taxon>
    </lineage>
</organism>
<comment type="similarity">
    <text evidence="2">Belongs to the GerABKC lipoprotein family.</text>
</comment>
<evidence type="ECO:0000256" key="4">
    <source>
        <dbReference type="ARBA" id="ARBA00022729"/>
    </source>
</evidence>
<feature type="domain" description="Spore germination protein N-terminal" evidence="9">
    <location>
        <begin position="21"/>
        <end position="201"/>
    </location>
</feature>
<name>A0ABR5N3A8_BRECH</name>
<sequence>MKTSVFLAGILAILCLSGCWDERILKDRNLIICIGRDLVEEGKIQNSYALLTPAIKQVASSSSSQQSGITGGKQKNVISAVGDSVNQTALMMDRKTSETIDDSKNQVVLIGEKLAKKDLYTTLDILYRDPMGGLQAKIAVVKGEAKQLMEQVSTKDPLVGSYLVELLESQVERRVIPEATLQSIYPSLLDRGEDMMIPYMGMVGGDPAVIGSILIHDKEMTGTLTPEESLLSMIFSKLDMKGARISKKISGDEKLRPLAYINMLIGGSKRKLDVQVEGSSHPKIIVHLRAKLKVTVVEYPHNQLITEEQFNQLNKQLSEQLTKDAEKVLHKIQEARCDLYGIGRQLMAFYPEVWTNLDWEKDYSRITFRPKVEVQIKGTGLIH</sequence>
<evidence type="ECO:0000256" key="3">
    <source>
        <dbReference type="ARBA" id="ARBA00022544"/>
    </source>
</evidence>
<dbReference type="Pfam" id="PF25198">
    <property type="entry name" value="Spore_GerAC_N"/>
    <property type="match status" value="1"/>
</dbReference>
<evidence type="ECO:0000259" key="9">
    <source>
        <dbReference type="Pfam" id="PF25198"/>
    </source>
</evidence>
<dbReference type="PANTHER" id="PTHR35789">
    <property type="entry name" value="SPORE GERMINATION PROTEIN B3"/>
    <property type="match status" value="1"/>
</dbReference>
<reference evidence="10 11" key="1">
    <citation type="submission" date="2015-09" db="EMBL/GenBank/DDBJ databases">
        <title>Genome sequencing project for genomic taxonomy and phylogenomics of Bacillus-like bacteria.</title>
        <authorList>
            <person name="Liu B."/>
            <person name="Wang J."/>
            <person name="Zhu Y."/>
            <person name="Liu G."/>
            <person name="Chen Q."/>
            <person name="Chen Z."/>
            <person name="Lan J."/>
            <person name="Che J."/>
            <person name="Ge C."/>
            <person name="Shi H."/>
            <person name="Pan Z."/>
            <person name="Liu X."/>
        </authorList>
    </citation>
    <scope>NUCLEOTIDE SEQUENCE [LARGE SCALE GENOMIC DNA]</scope>
    <source>
        <strain evidence="10 11">DSM 8552</strain>
    </source>
</reference>
<evidence type="ECO:0000256" key="6">
    <source>
        <dbReference type="ARBA" id="ARBA00023139"/>
    </source>
</evidence>
<dbReference type="InterPro" id="IPR046953">
    <property type="entry name" value="Spore_GerAC-like_C"/>
</dbReference>
<keyword evidence="3" id="KW-0309">Germination</keyword>
<dbReference type="Proteomes" id="UP000051063">
    <property type="component" value="Unassembled WGS sequence"/>
</dbReference>